<dbReference type="RefSeq" id="WP_176108779.1">
    <property type="nucleotide sequence ID" value="NZ_JAALDK010000001.1"/>
</dbReference>
<dbReference type="GeneID" id="301103117"/>
<sequence>MVSFAMEEASLSEGMRAACAATAMLVVGELLQNRLFSWAAIGAFWTCLADAGGSSRRRLVSMFGFAVISTVMGGLTALASAAGFSAACAAVLVVSLCAGLASIWAPAAYQVALVSATTCIVMVDTPIRSLHQGVSLLGIYLAGCLLATLLSFSVWRIHPSRASRYAVRLVYQRLSAAARDIAALATRPGAAQEDWTLCTTEFRTQVRQSLETARGALIGPPPLRSEGRQLLGDLLLALDDAEWILVSLIVISTALENGRVPDESDHRTLSERTARVARCIAALGGLLARIAQRVEKPVTPFPHELRARLPIIARRIEGVLNQTLTIRFISTGVSSLVPPMPSALEEKNWWRTLRKTTHDALQTLRANLHPNSVGLRHAARLCFATTSAFVVVRSLHIPFGYWATMATLFVLQPAGGMTMTRSMERAAGSAAGALLAAAIGLAIHSPVAISLVVFPLICLTMGLRRVSYSLYVVFLTPSFVLVADFAKPANEFMYAVDRLGNNLLGCLAALLATWLIRSIGDREKLLDAVDRAIEANLAYLAAACLSSASAADSEVLRRKAGLASSDAEAMCRFNLSMRSHQRLDLTLTLSLLRRLLGAGAVIQNSPVFAKKNTTFQHALSRAIEQVRAKGRGSPAQQPVIRHSPLRPIEYEVLQQLAQLGILRRKDDERKDGEAIVSPDSVR</sequence>
<dbReference type="EMBL" id="JAALDK010000001">
    <property type="protein sequence ID" value="NUY02407.1"/>
    <property type="molecule type" value="Genomic_DNA"/>
</dbReference>
<comment type="caution">
    <text evidence="7">The sequence shown here is derived from an EMBL/GenBank/DDBJ whole genome shotgun (WGS) entry which is preliminary data.</text>
</comment>
<dbReference type="AlphaFoldDB" id="A0A7Y6K0Z2"/>
<evidence type="ECO:0000256" key="5">
    <source>
        <dbReference type="SAM" id="Phobius"/>
    </source>
</evidence>
<dbReference type="InterPro" id="IPR049453">
    <property type="entry name" value="Memb_transporter_dom"/>
</dbReference>
<feature type="transmembrane region" description="Helical" evidence="5">
    <location>
        <begin position="468"/>
        <end position="486"/>
    </location>
</feature>
<evidence type="ECO:0000256" key="3">
    <source>
        <dbReference type="ARBA" id="ARBA00022989"/>
    </source>
</evidence>
<keyword evidence="4 5" id="KW-0472">Membrane</keyword>
<feature type="domain" description="Integral membrane bound transporter" evidence="6">
    <location>
        <begin position="388"/>
        <end position="511"/>
    </location>
</feature>
<feature type="transmembrane region" description="Helical" evidence="5">
    <location>
        <begin position="390"/>
        <end position="411"/>
    </location>
</feature>
<comment type="subcellular location">
    <subcellularLocation>
        <location evidence="1">Membrane</location>
        <topology evidence="1">Multi-pass membrane protein</topology>
    </subcellularLocation>
</comment>
<feature type="transmembrane region" description="Helical" evidence="5">
    <location>
        <begin position="498"/>
        <end position="516"/>
    </location>
</feature>
<name>A0A7Y6K0Z2_9BURK</name>
<dbReference type="Proteomes" id="UP000594380">
    <property type="component" value="Unassembled WGS sequence"/>
</dbReference>
<gene>
    <name evidence="7" type="ORF">G5S42_22495</name>
</gene>
<evidence type="ECO:0000256" key="2">
    <source>
        <dbReference type="ARBA" id="ARBA00022692"/>
    </source>
</evidence>
<evidence type="ECO:0000313" key="7">
    <source>
        <dbReference type="EMBL" id="NUY02407.1"/>
    </source>
</evidence>
<keyword evidence="3 5" id="KW-1133">Transmembrane helix</keyword>
<proteinExistence type="predicted"/>
<feature type="transmembrane region" description="Helical" evidence="5">
    <location>
        <begin position="431"/>
        <end position="456"/>
    </location>
</feature>
<evidence type="ECO:0000259" key="6">
    <source>
        <dbReference type="Pfam" id="PF13515"/>
    </source>
</evidence>
<keyword evidence="2 5" id="KW-0812">Transmembrane</keyword>
<evidence type="ECO:0000256" key="4">
    <source>
        <dbReference type="ARBA" id="ARBA00023136"/>
    </source>
</evidence>
<reference evidence="7 8" key="1">
    <citation type="submission" date="2020-02" db="EMBL/GenBank/DDBJ databases">
        <title>Paraburkholderia simonii sp. nov. and Paraburkholderia youngii sp. nov. Brazilian and Mexican Mimosa-associated rhizobia.</title>
        <authorList>
            <person name="Mavima L."/>
            <person name="Beukes C.W."/>
            <person name="Chan W.Y."/>
            <person name="Palmer M."/>
            <person name="De Meyer S.E."/>
            <person name="James E.K."/>
            <person name="Venter S.N."/>
            <person name="Steenkamp E.T."/>
        </authorList>
    </citation>
    <scope>NUCLEOTIDE SEQUENCE [LARGE SCALE GENOMIC DNA]</scope>
    <source>
        <strain evidence="7 8">JPY169</strain>
    </source>
</reference>
<organism evidence="7 8">
    <name type="scientific">Paraburkholderia youngii</name>
    <dbReference type="NCBI Taxonomy" id="2782701"/>
    <lineage>
        <taxon>Bacteria</taxon>
        <taxon>Pseudomonadati</taxon>
        <taxon>Pseudomonadota</taxon>
        <taxon>Betaproteobacteria</taxon>
        <taxon>Burkholderiales</taxon>
        <taxon>Burkholderiaceae</taxon>
        <taxon>Paraburkholderia</taxon>
    </lineage>
</organism>
<dbReference type="GO" id="GO:0016020">
    <property type="term" value="C:membrane"/>
    <property type="evidence" value="ECO:0007669"/>
    <property type="project" value="UniProtKB-SubCell"/>
</dbReference>
<accession>A0A7Y6K0Z2</accession>
<dbReference type="Pfam" id="PF13515">
    <property type="entry name" value="FUSC_2"/>
    <property type="match status" value="1"/>
</dbReference>
<feature type="transmembrane region" description="Helical" evidence="5">
    <location>
        <begin position="84"/>
        <end position="104"/>
    </location>
</feature>
<evidence type="ECO:0000313" key="8">
    <source>
        <dbReference type="Proteomes" id="UP000594380"/>
    </source>
</evidence>
<protein>
    <submittedName>
        <fullName evidence="7">FUSC family protein</fullName>
    </submittedName>
</protein>
<feature type="transmembrane region" description="Helical" evidence="5">
    <location>
        <begin position="137"/>
        <end position="155"/>
    </location>
</feature>
<feature type="transmembrane region" description="Helical" evidence="5">
    <location>
        <begin position="59"/>
        <end position="78"/>
    </location>
</feature>
<evidence type="ECO:0000256" key="1">
    <source>
        <dbReference type="ARBA" id="ARBA00004141"/>
    </source>
</evidence>